<dbReference type="PANTHER" id="PTHR21261:SF15">
    <property type="entry name" value="BEATEN PATH IIIA, ISOFORM D-RELATED"/>
    <property type="match status" value="1"/>
</dbReference>
<feature type="non-terminal residue" evidence="1">
    <location>
        <position position="1"/>
    </location>
</feature>
<protein>
    <recommendedName>
        <fullName evidence="3">CD80-like immunoglobulin C2-set domain-containing protein</fullName>
    </recommendedName>
</protein>
<sequence length="138" mass="15809">IDWSLQSDNRETPVIKGVKQKYNVNDVLNVNCSTAAHDSQLKWFVNDDQVNSSQLVRYNMDETGHLVLGLMFVMEVHHFQMQELKLRCVAQFDRTIADFQEQVIIRTMNQEVIEAQSNVGINSTADNGMKPIILVIIM</sequence>
<dbReference type="AlphaFoldDB" id="A0A7R9QTS1"/>
<gene>
    <name evidence="1" type="ORF">ONB1V03_LOCUS14665</name>
</gene>
<organism evidence="1">
    <name type="scientific">Oppiella nova</name>
    <dbReference type="NCBI Taxonomy" id="334625"/>
    <lineage>
        <taxon>Eukaryota</taxon>
        <taxon>Metazoa</taxon>
        <taxon>Ecdysozoa</taxon>
        <taxon>Arthropoda</taxon>
        <taxon>Chelicerata</taxon>
        <taxon>Arachnida</taxon>
        <taxon>Acari</taxon>
        <taxon>Acariformes</taxon>
        <taxon>Sarcoptiformes</taxon>
        <taxon>Oribatida</taxon>
        <taxon>Brachypylina</taxon>
        <taxon>Oppioidea</taxon>
        <taxon>Oppiidae</taxon>
        <taxon>Oppiella</taxon>
    </lineage>
</organism>
<dbReference type="Proteomes" id="UP000728032">
    <property type="component" value="Unassembled WGS sequence"/>
</dbReference>
<reference evidence="1" key="1">
    <citation type="submission" date="2020-11" db="EMBL/GenBank/DDBJ databases">
        <authorList>
            <person name="Tran Van P."/>
        </authorList>
    </citation>
    <scope>NUCLEOTIDE SEQUENCE</scope>
</reference>
<keyword evidence="2" id="KW-1185">Reference proteome</keyword>
<name>A0A7R9QTS1_9ACAR</name>
<dbReference type="EMBL" id="CAJPVJ010014201">
    <property type="protein sequence ID" value="CAG2175226.1"/>
    <property type="molecule type" value="Genomic_DNA"/>
</dbReference>
<evidence type="ECO:0008006" key="3">
    <source>
        <dbReference type="Google" id="ProtNLM"/>
    </source>
</evidence>
<dbReference type="EMBL" id="OC929026">
    <property type="protein sequence ID" value="CAD7658040.1"/>
    <property type="molecule type" value="Genomic_DNA"/>
</dbReference>
<evidence type="ECO:0000313" key="2">
    <source>
        <dbReference type="Proteomes" id="UP000728032"/>
    </source>
</evidence>
<dbReference type="OrthoDB" id="6343941at2759"/>
<accession>A0A7R9QTS1</accession>
<proteinExistence type="predicted"/>
<evidence type="ECO:0000313" key="1">
    <source>
        <dbReference type="EMBL" id="CAD7658040.1"/>
    </source>
</evidence>
<dbReference type="PANTHER" id="PTHR21261">
    <property type="entry name" value="BEAT PROTEIN"/>
    <property type="match status" value="1"/>
</dbReference>